<organism evidence="2 3">
    <name type="scientific">Necator americanus</name>
    <name type="common">Human hookworm</name>
    <dbReference type="NCBI Taxonomy" id="51031"/>
    <lineage>
        <taxon>Eukaryota</taxon>
        <taxon>Metazoa</taxon>
        <taxon>Ecdysozoa</taxon>
        <taxon>Nematoda</taxon>
        <taxon>Chromadorea</taxon>
        <taxon>Rhabditida</taxon>
        <taxon>Rhabditina</taxon>
        <taxon>Rhabditomorpha</taxon>
        <taxon>Strongyloidea</taxon>
        <taxon>Ancylostomatidae</taxon>
        <taxon>Bunostominae</taxon>
        <taxon>Necator</taxon>
    </lineage>
</organism>
<sequence>MTKRMVVAKGDGKDYLVESQDIIVSGSFWFNYILIKLHVLTICSGPEERKESLTSAREIAVSNGYEIRTSETRRYRSERARQVGNPITDKILLYFPHISDEMSTAIRRCLRRADLDSSVSVVEIPPNNLKRQLVRNRLYDTICTTPNCIICPTGRPGDCLRSEVIYLIFCTNCGDEYVGETARPLYVRIKEHVNGKNRIMSSAPVFVIALFLIISSMAVVQRIPEQRSDLSRLTAVARELKQIMRQDKRDFRFHAARGKKNDPERHRRYGFTH</sequence>
<protein>
    <recommendedName>
        <fullName evidence="4">GIY-YIG domain-containing protein</fullName>
    </recommendedName>
</protein>
<keyword evidence="1" id="KW-0812">Transmembrane</keyword>
<evidence type="ECO:0008006" key="4">
    <source>
        <dbReference type="Google" id="ProtNLM"/>
    </source>
</evidence>
<reference evidence="2 3" key="1">
    <citation type="submission" date="2023-08" db="EMBL/GenBank/DDBJ databases">
        <title>A Necator americanus chromosomal reference genome.</title>
        <authorList>
            <person name="Ilik V."/>
            <person name="Petrzelkova K.J."/>
            <person name="Pardy F."/>
            <person name="Fuh T."/>
            <person name="Niatou-Singa F.S."/>
            <person name="Gouil Q."/>
            <person name="Baker L."/>
            <person name="Ritchie M.E."/>
            <person name="Jex A.R."/>
            <person name="Gazzola D."/>
            <person name="Li H."/>
            <person name="Toshio Fujiwara R."/>
            <person name="Zhan B."/>
            <person name="Aroian R.V."/>
            <person name="Pafco B."/>
            <person name="Schwarz E.M."/>
        </authorList>
    </citation>
    <scope>NUCLEOTIDE SEQUENCE [LARGE SCALE GENOMIC DNA]</scope>
    <source>
        <strain evidence="2 3">Aroian</strain>
        <tissue evidence="2">Whole animal</tissue>
    </source>
</reference>
<name>A0ABR1EPE9_NECAM</name>
<feature type="transmembrane region" description="Helical" evidence="1">
    <location>
        <begin position="199"/>
        <end position="220"/>
    </location>
</feature>
<evidence type="ECO:0000256" key="1">
    <source>
        <dbReference type="SAM" id="Phobius"/>
    </source>
</evidence>
<evidence type="ECO:0000313" key="2">
    <source>
        <dbReference type="EMBL" id="KAK6764541.1"/>
    </source>
</evidence>
<gene>
    <name evidence="2" type="primary">Necator_chrX.g24915</name>
    <name evidence="2" type="ORF">RB195_024750</name>
</gene>
<proteinExistence type="predicted"/>
<keyword evidence="3" id="KW-1185">Reference proteome</keyword>
<accession>A0ABR1EPE9</accession>
<dbReference type="Proteomes" id="UP001303046">
    <property type="component" value="Unassembled WGS sequence"/>
</dbReference>
<evidence type="ECO:0000313" key="3">
    <source>
        <dbReference type="Proteomes" id="UP001303046"/>
    </source>
</evidence>
<dbReference type="EMBL" id="JAVFWL010000006">
    <property type="protein sequence ID" value="KAK6764541.1"/>
    <property type="molecule type" value="Genomic_DNA"/>
</dbReference>
<comment type="caution">
    <text evidence="2">The sequence shown here is derived from an EMBL/GenBank/DDBJ whole genome shotgun (WGS) entry which is preliminary data.</text>
</comment>
<keyword evidence="1" id="KW-1133">Transmembrane helix</keyword>
<keyword evidence="1" id="KW-0472">Membrane</keyword>